<evidence type="ECO:0000313" key="1">
    <source>
        <dbReference type="EMBL" id="KAI3690674.1"/>
    </source>
</evidence>
<keyword evidence="2" id="KW-1185">Reference proteome</keyword>
<organism evidence="1 2">
    <name type="scientific">Cichorium intybus</name>
    <name type="common">Chicory</name>
    <dbReference type="NCBI Taxonomy" id="13427"/>
    <lineage>
        <taxon>Eukaryota</taxon>
        <taxon>Viridiplantae</taxon>
        <taxon>Streptophyta</taxon>
        <taxon>Embryophyta</taxon>
        <taxon>Tracheophyta</taxon>
        <taxon>Spermatophyta</taxon>
        <taxon>Magnoliopsida</taxon>
        <taxon>eudicotyledons</taxon>
        <taxon>Gunneridae</taxon>
        <taxon>Pentapetalae</taxon>
        <taxon>asterids</taxon>
        <taxon>campanulids</taxon>
        <taxon>Asterales</taxon>
        <taxon>Asteraceae</taxon>
        <taxon>Cichorioideae</taxon>
        <taxon>Cichorieae</taxon>
        <taxon>Cichoriinae</taxon>
        <taxon>Cichorium</taxon>
    </lineage>
</organism>
<comment type="caution">
    <text evidence="1">The sequence shown here is derived from an EMBL/GenBank/DDBJ whole genome shotgun (WGS) entry which is preliminary data.</text>
</comment>
<reference evidence="2" key="1">
    <citation type="journal article" date="2022" name="Mol. Ecol. Resour.">
        <title>The genomes of chicory, endive, great burdock and yacon provide insights into Asteraceae palaeo-polyploidization history and plant inulin production.</title>
        <authorList>
            <person name="Fan W."/>
            <person name="Wang S."/>
            <person name="Wang H."/>
            <person name="Wang A."/>
            <person name="Jiang F."/>
            <person name="Liu H."/>
            <person name="Zhao H."/>
            <person name="Xu D."/>
            <person name="Zhang Y."/>
        </authorList>
    </citation>
    <scope>NUCLEOTIDE SEQUENCE [LARGE SCALE GENOMIC DNA]</scope>
    <source>
        <strain evidence="2">cv. Punajuju</strain>
    </source>
</reference>
<reference evidence="1 2" key="2">
    <citation type="journal article" date="2022" name="Mol. Ecol. Resour.">
        <title>The genomes of chicory, endive, great burdock and yacon provide insights into Asteraceae paleo-polyploidization history and plant inulin production.</title>
        <authorList>
            <person name="Fan W."/>
            <person name="Wang S."/>
            <person name="Wang H."/>
            <person name="Wang A."/>
            <person name="Jiang F."/>
            <person name="Liu H."/>
            <person name="Zhao H."/>
            <person name="Xu D."/>
            <person name="Zhang Y."/>
        </authorList>
    </citation>
    <scope>NUCLEOTIDE SEQUENCE [LARGE SCALE GENOMIC DNA]</scope>
    <source>
        <strain evidence="2">cv. Punajuju</strain>
        <tissue evidence="1">Leaves</tissue>
    </source>
</reference>
<dbReference type="EMBL" id="CM042017">
    <property type="protein sequence ID" value="KAI3690674.1"/>
    <property type="molecule type" value="Genomic_DNA"/>
</dbReference>
<name>A0ACB8YY33_CICIN</name>
<sequence>MCCCNGSDVAVMDLTLKPMESGEGGNGSDQHIGFLCFDSETGVDLLRLWFGSRALNNHWCLSALVWISIRHLLLPPPHSTIHRIRLSIDPSDVKEGLLVHVGLKTVFPFLVRGGGCFSRETVIQTTSSPPSQKQQQVFECRFGSTPSLTLGMLLCFLCFQNLKSVACFIFSCKIGDIKKVLQCRFLGLDLLSCAYCISTRDWQSRKVENKLFIYTKVGEYINGVDINRRPVC</sequence>
<evidence type="ECO:0000313" key="2">
    <source>
        <dbReference type="Proteomes" id="UP001055811"/>
    </source>
</evidence>
<gene>
    <name evidence="1" type="ORF">L2E82_48876</name>
</gene>
<dbReference type="Proteomes" id="UP001055811">
    <property type="component" value="Linkage Group LG09"/>
</dbReference>
<proteinExistence type="predicted"/>
<protein>
    <submittedName>
        <fullName evidence="1">Uncharacterized protein</fullName>
    </submittedName>
</protein>
<accession>A0ACB8YY33</accession>